<feature type="compositionally biased region" description="Polar residues" evidence="1">
    <location>
        <begin position="86"/>
        <end position="95"/>
    </location>
</feature>
<dbReference type="EMBL" id="CM007904">
    <property type="protein sequence ID" value="OTF94749.1"/>
    <property type="molecule type" value="Genomic_DNA"/>
</dbReference>
<sequence>MLIVQYRDMKIIENHRNCYGIRANQAHMAYQNSAPMMTQQPHFPMQAPQQPTAQFGDHNALNALSPTDLGTALSMMQLNHPDPNWNMDTGASSHITAERGPEDGYFPFSPQ</sequence>
<evidence type="ECO:0000313" key="4">
    <source>
        <dbReference type="Proteomes" id="UP000215914"/>
    </source>
</evidence>
<proteinExistence type="predicted"/>
<name>A0A251S7D1_HELAN</name>
<reference evidence="3" key="2">
    <citation type="submission" date="2017-02" db="EMBL/GenBank/DDBJ databases">
        <title>Sunflower complete genome.</title>
        <authorList>
            <person name="Langlade N."/>
            <person name="Munos S."/>
        </authorList>
    </citation>
    <scope>NUCLEOTIDE SEQUENCE [LARGE SCALE GENOMIC DNA]</scope>
    <source>
        <tissue evidence="3">Leaves</tissue>
    </source>
</reference>
<evidence type="ECO:0000256" key="1">
    <source>
        <dbReference type="SAM" id="MobiDB-lite"/>
    </source>
</evidence>
<evidence type="ECO:0000313" key="3">
    <source>
        <dbReference type="EMBL" id="OTF94749.1"/>
    </source>
</evidence>
<accession>A0A251S7D1</accession>
<evidence type="ECO:0000313" key="2">
    <source>
        <dbReference type="EMBL" id="KAF5763610.1"/>
    </source>
</evidence>
<dbReference type="InParanoid" id="A0A251S7D1"/>
<gene>
    <name evidence="3" type="ORF">HannXRQ_Chr15g0475541</name>
    <name evidence="2" type="ORF">HanXRQr2_Chr15g0682351</name>
</gene>
<dbReference type="Proteomes" id="UP000215914">
    <property type="component" value="Chromosome 15"/>
</dbReference>
<dbReference type="EMBL" id="MNCJ02000330">
    <property type="protein sequence ID" value="KAF5763610.1"/>
    <property type="molecule type" value="Genomic_DNA"/>
</dbReference>
<feature type="region of interest" description="Disordered" evidence="1">
    <location>
        <begin position="80"/>
        <end position="111"/>
    </location>
</feature>
<dbReference type="Gramene" id="mRNA:HanXRQr2_Chr15g0682351">
    <property type="protein sequence ID" value="mRNA:HanXRQr2_Chr15g0682351"/>
    <property type="gene ID" value="HanXRQr2_Chr15g0682351"/>
</dbReference>
<keyword evidence="4" id="KW-1185">Reference proteome</keyword>
<protein>
    <submittedName>
        <fullName evidence="3">Uncharacterized protein</fullName>
    </submittedName>
</protein>
<organism evidence="3 4">
    <name type="scientific">Helianthus annuus</name>
    <name type="common">Common sunflower</name>
    <dbReference type="NCBI Taxonomy" id="4232"/>
    <lineage>
        <taxon>Eukaryota</taxon>
        <taxon>Viridiplantae</taxon>
        <taxon>Streptophyta</taxon>
        <taxon>Embryophyta</taxon>
        <taxon>Tracheophyta</taxon>
        <taxon>Spermatophyta</taxon>
        <taxon>Magnoliopsida</taxon>
        <taxon>eudicotyledons</taxon>
        <taxon>Gunneridae</taxon>
        <taxon>Pentapetalae</taxon>
        <taxon>asterids</taxon>
        <taxon>campanulids</taxon>
        <taxon>Asterales</taxon>
        <taxon>Asteraceae</taxon>
        <taxon>Asteroideae</taxon>
        <taxon>Heliantheae alliance</taxon>
        <taxon>Heliantheae</taxon>
        <taxon>Helianthus</taxon>
    </lineage>
</organism>
<reference evidence="2" key="3">
    <citation type="submission" date="2020-06" db="EMBL/GenBank/DDBJ databases">
        <title>Helianthus annuus Genome sequencing and assembly Release 2.</title>
        <authorList>
            <person name="Gouzy J."/>
            <person name="Langlade N."/>
            <person name="Munos S."/>
        </authorList>
    </citation>
    <scope>NUCLEOTIDE SEQUENCE</scope>
    <source>
        <tissue evidence="2">Leaves</tissue>
    </source>
</reference>
<dbReference type="AlphaFoldDB" id="A0A251S7D1"/>
<reference evidence="2 4" key="1">
    <citation type="journal article" date="2017" name="Nature">
        <title>The sunflower genome provides insights into oil metabolism, flowering and Asterid evolution.</title>
        <authorList>
            <person name="Badouin H."/>
            <person name="Gouzy J."/>
            <person name="Grassa C.J."/>
            <person name="Murat F."/>
            <person name="Staton S.E."/>
            <person name="Cottret L."/>
            <person name="Lelandais-Briere C."/>
            <person name="Owens G.L."/>
            <person name="Carrere S."/>
            <person name="Mayjonade B."/>
            <person name="Legrand L."/>
            <person name="Gill N."/>
            <person name="Kane N.C."/>
            <person name="Bowers J.E."/>
            <person name="Hubner S."/>
            <person name="Bellec A."/>
            <person name="Berard A."/>
            <person name="Berges H."/>
            <person name="Blanchet N."/>
            <person name="Boniface M.C."/>
            <person name="Brunel D."/>
            <person name="Catrice O."/>
            <person name="Chaidir N."/>
            <person name="Claudel C."/>
            <person name="Donnadieu C."/>
            <person name="Faraut T."/>
            <person name="Fievet G."/>
            <person name="Helmstetter N."/>
            <person name="King M."/>
            <person name="Knapp S.J."/>
            <person name="Lai Z."/>
            <person name="Le Paslier M.C."/>
            <person name="Lippi Y."/>
            <person name="Lorenzon L."/>
            <person name="Mandel J.R."/>
            <person name="Marage G."/>
            <person name="Marchand G."/>
            <person name="Marquand E."/>
            <person name="Bret-Mestries E."/>
            <person name="Morien E."/>
            <person name="Nambeesan S."/>
            <person name="Nguyen T."/>
            <person name="Pegot-Espagnet P."/>
            <person name="Pouilly N."/>
            <person name="Raftis F."/>
            <person name="Sallet E."/>
            <person name="Schiex T."/>
            <person name="Thomas J."/>
            <person name="Vandecasteele C."/>
            <person name="Vares D."/>
            <person name="Vear F."/>
            <person name="Vautrin S."/>
            <person name="Crespi M."/>
            <person name="Mangin B."/>
            <person name="Burke J.M."/>
            <person name="Salse J."/>
            <person name="Munos S."/>
            <person name="Vincourt P."/>
            <person name="Rieseberg L.H."/>
            <person name="Langlade N.B."/>
        </authorList>
    </citation>
    <scope>NUCLEOTIDE SEQUENCE [LARGE SCALE GENOMIC DNA]</scope>
    <source>
        <strain evidence="4">cv. SF193</strain>
        <tissue evidence="2">Leaves</tissue>
    </source>
</reference>